<name>A0ABT5Q751_9PSED</name>
<comment type="caution">
    <text evidence="1">The sequence shown here is derived from an EMBL/GenBank/DDBJ whole genome shotgun (WGS) entry which is preliminary data.</text>
</comment>
<evidence type="ECO:0000313" key="1">
    <source>
        <dbReference type="EMBL" id="MDD1150030.1"/>
    </source>
</evidence>
<evidence type="ECO:0000313" key="2">
    <source>
        <dbReference type="Proteomes" id="UP001217610"/>
    </source>
</evidence>
<accession>A0ABT5Q751</accession>
<dbReference type="EMBL" id="JAMDGR010000014">
    <property type="protein sequence ID" value="MDD1150030.1"/>
    <property type="molecule type" value="Genomic_DNA"/>
</dbReference>
<organism evidence="1 2">
    <name type="scientific">Pseudomonas idahonensis</name>
    <dbReference type="NCBI Taxonomy" id="2942628"/>
    <lineage>
        <taxon>Bacteria</taxon>
        <taxon>Pseudomonadati</taxon>
        <taxon>Pseudomonadota</taxon>
        <taxon>Gammaproteobacteria</taxon>
        <taxon>Pseudomonadales</taxon>
        <taxon>Pseudomonadaceae</taxon>
        <taxon>Pseudomonas</taxon>
    </lineage>
</organism>
<keyword evidence="2" id="KW-1185">Reference proteome</keyword>
<protein>
    <submittedName>
        <fullName evidence="1">Uncharacterized protein</fullName>
    </submittedName>
</protein>
<reference evidence="1 2" key="1">
    <citation type="submission" date="2022-05" db="EMBL/GenBank/DDBJ databases">
        <title>Novel Pseudomonas spp. Isolated from a Rainbow Trout Aquaculture Facility.</title>
        <authorList>
            <person name="Testerman T."/>
            <person name="Graf J."/>
        </authorList>
    </citation>
    <scope>NUCLEOTIDE SEQUENCE [LARGE SCALE GENOMIC DNA]</scope>
    <source>
        <strain evidence="1 2">ID357</strain>
    </source>
</reference>
<dbReference type="Proteomes" id="UP001217610">
    <property type="component" value="Unassembled WGS sequence"/>
</dbReference>
<gene>
    <name evidence="1" type="ORF">M5G25_17215</name>
</gene>
<dbReference type="RefSeq" id="WP_273923464.1">
    <property type="nucleotide sequence ID" value="NZ_JAMDGR010000014.1"/>
</dbReference>
<sequence length="121" mass="13115">MNEHGTCSQQIEKLSPKTGDLLVVSIPHLMTKEQRERMSSALQAHAERMGFKALVLDGGATAQLQPDLGEMLAEQRKQTALLEQIATQNLALIEALADDQGLDPEQQPMAYLSGAPVHGGR</sequence>
<proteinExistence type="predicted"/>